<keyword evidence="3 7" id="KW-0732">Signal</keyword>
<dbReference type="GO" id="GO:0005576">
    <property type="term" value="C:extracellular region"/>
    <property type="evidence" value="ECO:0007669"/>
    <property type="project" value="UniProtKB-SubCell"/>
</dbReference>
<evidence type="ECO:0000256" key="3">
    <source>
        <dbReference type="ARBA" id="ARBA00022729"/>
    </source>
</evidence>
<dbReference type="InterPro" id="IPR028147">
    <property type="entry name" value="NICOL"/>
</dbReference>
<keyword evidence="4" id="KW-0694">RNA-binding</keyword>
<evidence type="ECO:0000313" key="8">
    <source>
        <dbReference type="Ensembl" id="ENSAPOP00000011429.1"/>
    </source>
</evidence>
<reference evidence="8" key="1">
    <citation type="submission" date="2025-08" db="UniProtKB">
        <authorList>
            <consortium name="Ensembl"/>
        </authorList>
    </citation>
    <scope>IDENTIFICATION</scope>
</reference>
<evidence type="ECO:0000256" key="2">
    <source>
        <dbReference type="ARBA" id="ARBA00022525"/>
    </source>
</evidence>
<name>A0A3Q1F569_9TELE</name>
<comment type="subcellular location">
    <subcellularLocation>
        <location evidence="1">Secreted</location>
    </subcellularLocation>
</comment>
<accession>A0A3Q1F569</accession>
<organism evidence="8 9">
    <name type="scientific">Acanthochromis polyacanthus</name>
    <name type="common">spiny chromis</name>
    <dbReference type="NCBI Taxonomy" id="80966"/>
    <lineage>
        <taxon>Eukaryota</taxon>
        <taxon>Metazoa</taxon>
        <taxon>Chordata</taxon>
        <taxon>Craniata</taxon>
        <taxon>Vertebrata</taxon>
        <taxon>Euteleostomi</taxon>
        <taxon>Actinopterygii</taxon>
        <taxon>Neopterygii</taxon>
        <taxon>Teleostei</taxon>
        <taxon>Neoteleostei</taxon>
        <taxon>Acanthomorphata</taxon>
        <taxon>Ovalentaria</taxon>
        <taxon>Pomacentridae</taxon>
        <taxon>Acanthochromis</taxon>
    </lineage>
</organism>
<evidence type="ECO:0000256" key="5">
    <source>
        <dbReference type="ARBA" id="ARBA00040520"/>
    </source>
</evidence>
<protein>
    <recommendedName>
        <fullName evidence="5">NELL2-interacting cell ontogeny regulator 1</fullName>
    </recommendedName>
</protein>
<dbReference type="PANTHER" id="PTHR35451">
    <property type="entry name" value="NEUROPEPTIDE-LIKE PROTEIN C4ORF48"/>
    <property type="match status" value="1"/>
</dbReference>
<dbReference type="GeneTree" id="ENSGT00390000013043"/>
<keyword evidence="9" id="KW-1185">Reference proteome</keyword>
<sequence length="160" mass="17636">MASSGLVQAAVLLVAVQLVCLGAADADQDTGTVIPAESRPCVDCHAFEFMQRALQDLKKTAFNLDARVSEAALSWMLWSNILYIFYILFERLSSLNDTPADGDMSVFDPLMTGLKDDIQTCSCYLNVVFNVILYDRFQYMVISGSSSFGNMNFLSGVVIF</sequence>
<dbReference type="Pfam" id="PF15161">
    <property type="entry name" value="Neuropep_like"/>
    <property type="match status" value="1"/>
</dbReference>
<proteinExistence type="inferred from homology"/>
<dbReference type="Ensembl" id="ENSAPOT00000031617.1">
    <property type="protein sequence ID" value="ENSAPOP00000011429.1"/>
    <property type="gene ID" value="ENSAPOG00000013983.1"/>
</dbReference>
<evidence type="ECO:0000256" key="6">
    <source>
        <dbReference type="ARBA" id="ARBA00046322"/>
    </source>
</evidence>
<evidence type="ECO:0000256" key="1">
    <source>
        <dbReference type="ARBA" id="ARBA00004613"/>
    </source>
</evidence>
<feature type="chain" id="PRO_5018614046" description="NELL2-interacting cell ontogeny regulator 1" evidence="7">
    <location>
        <begin position="27"/>
        <end position="160"/>
    </location>
</feature>
<keyword evidence="2" id="KW-0964">Secreted</keyword>
<dbReference type="Proteomes" id="UP000257200">
    <property type="component" value="Unplaced"/>
</dbReference>
<reference evidence="8" key="2">
    <citation type="submission" date="2025-09" db="UniProtKB">
        <authorList>
            <consortium name="Ensembl"/>
        </authorList>
    </citation>
    <scope>IDENTIFICATION</scope>
</reference>
<evidence type="ECO:0000313" key="9">
    <source>
        <dbReference type="Proteomes" id="UP000257200"/>
    </source>
</evidence>
<dbReference type="PANTHER" id="PTHR35451:SF1">
    <property type="entry name" value="NEUROPEPTIDE-LIKE PROTEIN C4ORF48"/>
    <property type="match status" value="1"/>
</dbReference>
<dbReference type="AlphaFoldDB" id="A0A3Q1F569"/>
<dbReference type="GO" id="GO:0003723">
    <property type="term" value="F:RNA binding"/>
    <property type="evidence" value="ECO:0007669"/>
    <property type="project" value="UniProtKB-KW"/>
</dbReference>
<feature type="signal peptide" evidence="7">
    <location>
        <begin position="1"/>
        <end position="26"/>
    </location>
</feature>
<evidence type="ECO:0000256" key="4">
    <source>
        <dbReference type="ARBA" id="ARBA00022884"/>
    </source>
</evidence>
<comment type="similarity">
    <text evidence="6">Belongs to the NICOL family.</text>
</comment>
<dbReference type="InParanoid" id="A0A3Q1F569"/>
<evidence type="ECO:0000256" key="7">
    <source>
        <dbReference type="SAM" id="SignalP"/>
    </source>
</evidence>